<accession>A0ABQ9D0D8</accession>
<dbReference type="InterPro" id="IPR034300">
    <property type="entry name" value="PNTB-like"/>
</dbReference>
<dbReference type="EC" id="7.1.1.1" evidence="2"/>
<keyword evidence="5" id="KW-1278">Translocase</keyword>
<keyword evidence="6" id="KW-1133">Transmembrane helix</keyword>
<dbReference type="InterPro" id="IPR029035">
    <property type="entry name" value="DHS-like_NAD/FAD-binding_dom"/>
</dbReference>
<evidence type="ECO:0000256" key="2">
    <source>
        <dbReference type="ARBA" id="ARBA00012943"/>
    </source>
</evidence>
<keyword evidence="7" id="KW-0520">NAD</keyword>
<protein>
    <recommendedName>
        <fullName evidence="2">proton-translocating NAD(P)(+) transhydrogenase</fullName>
        <ecNumber evidence="2">7.1.1.1</ecNumber>
    </recommendedName>
</protein>
<evidence type="ECO:0000313" key="11">
    <source>
        <dbReference type="EMBL" id="KAJ7409464.1"/>
    </source>
</evidence>
<evidence type="ECO:0000256" key="8">
    <source>
        <dbReference type="ARBA" id="ARBA00023136"/>
    </source>
</evidence>
<reference evidence="11" key="1">
    <citation type="submission" date="2019-10" db="EMBL/GenBank/DDBJ databases">
        <authorList>
            <person name="Soares A.E.R."/>
            <person name="Aleixo A."/>
            <person name="Schneider P."/>
            <person name="Miyaki C.Y."/>
            <person name="Schneider M.P."/>
            <person name="Mello C."/>
            <person name="Vasconcelos A.T.R."/>
        </authorList>
    </citation>
    <scope>NUCLEOTIDE SEQUENCE</scope>
    <source>
        <tissue evidence="11">Muscle</tissue>
    </source>
</reference>
<evidence type="ECO:0000256" key="6">
    <source>
        <dbReference type="ARBA" id="ARBA00022989"/>
    </source>
</evidence>
<dbReference type="Proteomes" id="UP001145742">
    <property type="component" value="Unassembled WGS sequence"/>
</dbReference>
<dbReference type="EMBL" id="WHWB01034471">
    <property type="protein sequence ID" value="KAJ7409464.1"/>
    <property type="molecule type" value="Genomic_DNA"/>
</dbReference>
<organism evidence="11 12">
    <name type="scientific">Willisornis vidua</name>
    <name type="common">Xingu scale-backed antbird</name>
    <dbReference type="NCBI Taxonomy" id="1566151"/>
    <lineage>
        <taxon>Eukaryota</taxon>
        <taxon>Metazoa</taxon>
        <taxon>Chordata</taxon>
        <taxon>Craniata</taxon>
        <taxon>Vertebrata</taxon>
        <taxon>Euteleostomi</taxon>
        <taxon>Archelosauria</taxon>
        <taxon>Archosauria</taxon>
        <taxon>Dinosauria</taxon>
        <taxon>Saurischia</taxon>
        <taxon>Theropoda</taxon>
        <taxon>Coelurosauria</taxon>
        <taxon>Aves</taxon>
        <taxon>Neognathae</taxon>
        <taxon>Neoaves</taxon>
        <taxon>Telluraves</taxon>
        <taxon>Australaves</taxon>
        <taxon>Passeriformes</taxon>
        <taxon>Thamnophilidae</taxon>
        <taxon>Willisornis</taxon>
    </lineage>
</organism>
<sequence>MGTMKGNFDSRPDKSASLQRCTIGVGISGQEGMEYLQKLLQHKTGEENFNSNHWEDDGVNEQMVSKYAELSLGVKEKCLILQNLIFVRTNFFLHAQPRRENIVIKMGVFLHLVELQVIKDKNFHANVCLKYSPKLHVENGKESFDGIFFRLSFKEAPLHLGRKLPAVSKPYTDLALVIGASDTVNSAAQEDPNSVLTIMPMLGLWKAKKGTKNQ</sequence>
<evidence type="ECO:0000256" key="5">
    <source>
        <dbReference type="ARBA" id="ARBA00022967"/>
    </source>
</evidence>
<comment type="subcellular location">
    <subcellularLocation>
        <location evidence="1">Membrane</location>
        <topology evidence="1">Multi-pass membrane protein</topology>
    </subcellularLocation>
</comment>
<evidence type="ECO:0000256" key="4">
    <source>
        <dbReference type="ARBA" id="ARBA00022857"/>
    </source>
</evidence>
<evidence type="ECO:0000256" key="9">
    <source>
        <dbReference type="ARBA" id="ARBA00048202"/>
    </source>
</evidence>
<feature type="domain" description="NADP transhydrogenase beta-like" evidence="10">
    <location>
        <begin position="171"/>
        <end position="209"/>
    </location>
</feature>
<keyword evidence="4" id="KW-0521">NADP</keyword>
<keyword evidence="12" id="KW-1185">Reference proteome</keyword>
<keyword evidence="3" id="KW-0812">Transmembrane</keyword>
<evidence type="ECO:0000256" key="1">
    <source>
        <dbReference type="ARBA" id="ARBA00004141"/>
    </source>
</evidence>
<comment type="caution">
    <text evidence="11">The sequence shown here is derived from an EMBL/GenBank/DDBJ whole genome shotgun (WGS) entry which is preliminary data.</text>
</comment>
<dbReference type="PANTHER" id="PTHR10160:SF19">
    <property type="entry name" value="PROTON-TRANSLOCATING NAD(P)(+) TRANSHYDROGENASE"/>
    <property type="match status" value="1"/>
</dbReference>
<proteinExistence type="predicted"/>
<gene>
    <name evidence="11" type="ORF">WISP_114816</name>
</gene>
<dbReference type="Pfam" id="PF02233">
    <property type="entry name" value="PNTB"/>
    <property type="match status" value="1"/>
</dbReference>
<comment type="catalytic activity">
    <reaction evidence="9">
        <text>NAD(+) + NADPH + H(+)(in) = NADH + NADP(+) + H(+)(out)</text>
        <dbReference type="Rhea" id="RHEA:47992"/>
        <dbReference type="ChEBI" id="CHEBI:15378"/>
        <dbReference type="ChEBI" id="CHEBI:57540"/>
        <dbReference type="ChEBI" id="CHEBI:57783"/>
        <dbReference type="ChEBI" id="CHEBI:57945"/>
        <dbReference type="ChEBI" id="CHEBI:58349"/>
        <dbReference type="EC" id="7.1.1.1"/>
    </reaction>
</comment>
<dbReference type="Gene3D" id="3.40.50.1220">
    <property type="entry name" value="TPP-binding domain"/>
    <property type="match status" value="1"/>
</dbReference>
<evidence type="ECO:0000259" key="10">
    <source>
        <dbReference type="Pfam" id="PF02233"/>
    </source>
</evidence>
<dbReference type="SUPFAM" id="SSF52467">
    <property type="entry name" value="DHS-like NAD/FAD-binding domain"/>
    <property type="match status" value="1"/>
</dbReference>
<evidence type="ECO:0000256" key="7">
    <source>
        <dbReference type="ARBA" id="ARBA00023027"/>
    </source>
</evidence>
<dbReference type="PANTHER" id="PTHR10160">
    <property type="entry name" value="NAD(P) TRANSHYDROGENASE"/>
    <property type="match status" value="1"/>
</dbReference>
<evidence type="ECO:0000313" key="12">
    <source>
        <dbReference type="Proteomes" id="UP001145742"/>
    </source>
</evidence>
<keyword evidence="8" id="KW-0472">Membrane</keyword>
<evidence type="ECO:0000256" key="3">
    <source>
        <dbReference type="ARBA" id="ARBA00022692"/>
    </source>
</evidence>
<name>A0ABQ9D0D8_9PASS</name>